<dbReference type="SUPFAM" id="SSF52172">
    <property type="entry name" value="CheY-like"/>
    <property type="match status" value="1"/>
</dbReference>
<feature type="domain" description="AAA" evidence="3">
    <location>
        <begin position="183"/>
        <end position="341"/>
    </location>
</feature>
<keyword evidence="1" id="KW-0547">Nucleotide-binding</keyword>
<dbReference type="InterPro" id="IPR011006">
    <property type="entry name" value="CheY-like_superfamily"/>
</dbReference>
<dbReference type="InterPro" id="IPR025669">
    <property type="entry name" value="AAA_dom"/>
</dbReference>
<gene>
    <name evidence="4" type="ORF">ACETIH_02515</name>
</gene>
<sequence>MMTDAAFGMSSGLLRQAAHNGAGSGYSFQAETILHAPSTPREGLRIPRIAIQAFCATPDVATAVDRAAQDRLMSRARVSSHMGGIAAAIEQCQQSPTSNLLLVESCATGDTFLSDLDRLALACDPATRVLAIGYTNDIAFYRELIKRGVSDYLLAPVHPVDLIAAISRIFEEQSSGKLGRSYAFIGAKGGVGSSTVAHNVAWTIARQLSSDVVLADMDLPFGTAALDFNLDAEQGIADAIQDTGRLDEVLLDRLLQKYDDHLSVLAAPTHLERSYDLSANAMEPLLEVAQASVPFMVLDIPHQWTSWSRNVLIAADEIVITASPDLANLRNAKNMIDVLKRARPHDPPPKFVLNQLGMPKRPEITPKDFAKALQIEPLACLPFDAGQFGNAANKGKMVAETSRRGLSAKAFADIADALAGRHGSKRRNIGLLGWRSLIGKVRTG</sequence>
<dbReference type="EMBL" id="JBHOMY010000009">
    <property type="protein sequence ID" value="MFC1455619.1"/>
    <property type="molecule type" value="Genomic_DNA"/>
</dbReference>
<name>A0ABV6Y2X0_9HYPH</name>
<dbReference type="PANTHER" id="PTHR43384:SF6">
    <property type="entry name" value="SEPTUM SITE-DETERMINING PROTEIN MIND HOMOLOG, CHLOROPLASTIC"/>
    <property type="match status" value="1"/>
</dbReference>
<accession>A0ABV6Y2X0</accession>
<dbReference type="Gene3D" id="3.40.50.2300">
    <property type="match status" value="1"/>
</dbReference>
<dbReference type="Proteomes" id="UP001593940">
    <property type="component" value="Unassembled WGS sequence"/>
</dbReference>
<dbReference type="RefSeq" id="WP_377028751.1">
    <property type="nucleotide sequence ID" value="NZ_JBHOMY010000009.1"/>
</dbReference>
<comment type="caution">
    <text evidence="4">The sequence shown here is derived from an EMBL/GenBank/DDBJ whole genome shotgun (WGS) entry which is preliminary data.</text>
</comment>
<dbReference type="SUPFAM" id="SSF52540">
    <property type="entry name" value="P-loop containing nucleoside triphosphate hydrolases"/>
    <property type="match status" value="1"/>
</dbReference>
<evidence type="ECO:0000256" key="2">
    <source>
        <dbReference type="ARBA" id="ARBA00022840"/>
    </source>
</evidence>
<organism evidence="4 5">
    <name type="scientific">Microvirga arabica</name>
    <dbReference type="NCBI Taxonomy" id="1128671"/>
    <lineage>
        <taxon>Bacteria</taxon>
        <taxon>Pseudomonadati</taxon>
        <taxon>Pseudomonadota</taxon>
        <taxon>Alphaproteobacteria</taxon>
        <taxon>Hyphomicrobiales</taxon>
        <taxon>Methylobacteriaceae</taxon>
        <taxon>Microvirga</taxon>
    </lineage>
</organism>
<keyword evidence="5" id="KW-1185">Reference proteome</keyword>
<evidence type="ECO:0000313" key="5">
    <source>
        <dbReference type="Proteomes" id="UP001593940"/>
    </source>
</evidence>
<keyword evidence="2" id="KW-0067">ATP-binding</keyword>
<dbReference type="PANTHER" id="PTHR43384">
    <property type="entry name" value="SEPTUM SITE-DETERMINING PROTEIN MIND HOMOLOG, CHLOROPLASTIC-RELATED"/>
    <property type="match status" value="1"/>
</dbReference>
<protein>
    <submittedName>
        <fullName evidence="4">AAA family ATPase</fullName>
    </submittedName>
</protein>
<proteinExistence type="predicted"/>
<reference evidence="4 5" key="1">
    <citation type="submission" date="2024-09" db="EMBL/GenBank/DDBJ databases">
        <title>Nodulacao em especies de Leguminosae Basais da Amazonia e Caracterizacao dos Rizobios e Bacterias Associadas aos Nodulos.</title>
        <authorList>
            <person name="Jambeiro I.C.A."/>
            <person name="Lopes I.S."/>
            <person name="Aguiar E.R.G.R."/>
            <person name="Santos A.F.J."/>
            <person name="Dos Santos J.M.F."/>
            <person name="Gross E."/>
        </authorList>
    </citation>
    <scope>NUCLEOTIDE SEQUENCE [LARGE SCALE GENOMIC DNA]</scope>
    <source>
        <strain evidence="4 5">BRUESC1165</strain>
    </source>
</reference>
<dbReference type="Gene3D" id="3.40.50.300">
    <property type="entry name" value="P-loop containing nucleotide triphosphate hydrolases"/>
    <property type="match status" value="1"/>
</dbReference>
<evidence type="ECO:0000313" key="4">
    <source>
        <dbReference type="EMBL" id="MFC1455619.1"/>
    </source>
</evidence>
<dbReference type="Pfam" id="PF13614">
    <property type="entry name" value="AAA_31"/>
    <property type="match status" value="1"/>
</dbReference>
<dbReference type="InterPro" id="IPR027417">
    <property type="entry name" value="P-loop_NTPase"/>
</dbReference>
<evidence type="ECO:0000259" key="3">
    <source>
        <dbReference type="Pfam" id="PF13614"/>
    </source>
</evidence>
<dbReference type="InterPro" id="IPR050625">
    <property type="entry name" value="ParA/MinD_ATPase"/>
</dbReference>
<evidence type="ECO:0000256" key="1">
    <source>
        <dbReference type="ARBA" id="ARBA00022741"/>
    </source>
</evidence>